<comment type="caution">
    <text evidence="1">The sequence shown here is derived from an EMBL/GenBank/DDBJ whole genome shotgun (WGS) entry which is preliminary data.</text>
</comment>
<accession>A0AAN7Q7L8</accession>
<reference evidence="1 2" key="1">
    <citation type="journal article" date="2023" name="Hortic Res">
        <title>Pangenome of water caltrop reveals structural variations and asymmetric subgenome divergence after allopolyploidization.</title>
        <authorList>
            <person name="Zhang X."/>
            <person name="Chen Y."/>
            <person name="Wang L."/>
            <person name="Yuan Y."/>
            <person name="Fang M."/>
            <person name="Shi L."/>
            <person name="Lu R."/>
            <person name="Comes H.P."/>
            <person name="Ma Y."/>
            <person name="Chen Y."/>
            <person name="Huang G."/>
            <person name="Zhou Y."/>
            <person name="Zheng Z."/>
            <person name="Qiu Y."/>
        </authorList>
    </citation>
    <scope>NUCLEOTIDE SEQUENCE [LARGE SCALE GENOMIC DNA]</scope>
    <source>
        <tissue evidence="1">Roots</tissue>
    </source>
</reference>
<sequence length="151" mass="16923">MLASRKKIHKDKDAEPYEFEDQALYVLLGNGSGSKHLRFTWIQKSRTIPEYKLESFYAVYRKLAGKDVAKGCLWLYSIEDSIVLNQWIKILWGFANRSVTITSSANVQLRPPLHGTELPSHTPLCGFAQPACLCTAPPDRVTLTGSVPSNL</sequence>
<dbReference type="AlphaFoldDB" id="A0AAN7Q7L8"/>
<name>A0AAN7Q7L8_9MYRT</name>
<evidence type="ECO:0000313" key="1">
    <source>
        <dbReference type="EMBL" id="KAK4758330.1"/>
    </source>
</evidence>
<organism evidence="1 2">
    <name type="scientific">Trapa incisa</name>
    <dbReference type="NCBI Taxonomy" id="236973"/>
    <lineage>
        <taxon>Eukaryota</taxon>
        <taxon>Viridiplantae</taxon>
        <taxon>Streptophyta</taxon>
        <taxon>Embryophyta</taxon>
        <taxon>Tracheophyta</taxon>
        <taxon>Spermatophyta</taxon>
        <taxon>Magnoliopsida</taxon>
        <taxon>eudicotyledons</taxon>
        <taxon>Gunneridae</taxon>
        <taxon>Pentapetalae</taxon>
        <taxon>rosids</taxon>
        <taxon>malvids</taxon>
        <taxon>Myrtales</taxon>
        <taxon>Lythraceae</taxon>
        <taxon>Trapa</taxon>
    </lineage>
</organism>
<keyword evidence="2" id="KW-1185">Reference proteome</keyword>
<protein>
    <submittedName>
        <fullName evidence="1">Uncharacterized protein</fullName>
    </submittedName>
</protein>
<gene>
    <name evidence="1" type="ORF">SAY87_019631</name>
</gene>
<proteinExistence type="predicted"/>
<dbReference type="Proteomes" id="UP001345219">
    <property type="component" value="Chromosome 15"/>
</dbReference>
<evidence type="ECO:0000313" key="2">
    <source>
        <dbReference type="Proteomes" id="UP001345219"/>
    </source>
</evidence>
<dbReference type="EMBL" id="JAXIOK010000012">
    <property type="protein sequence ID" value="KAK4758330.1"/>
    <property type="molecule type" value="Genomic_DNA"/>
</dbReference>